<name>A0A3B3YAN3_9TELE</name>
<keyword evidence="2" id="KW-0732">Signal</keyword>
<reference evidence="7" key="1">
    <citation type="submission" date="2025-05" db="UniProtKB">
        <authorList>
            <consortium name="Ensembl"/>
        </authorList>
    </citation>
    <scope>IDENTIFICATION</scope>
</reference>
<dbReference type="OrthoDB" id="8447568at2759"/>
<keyword evidence="6" id="KW-1133">Transmembrane helix</keyword>
<evidence type="ECO:0008006" key="9">
    <source>
        <dbReference type="Google" id="ProtNLM"/>
    </source>
</evidence>
<dbReference type="KEGG" id="pmei:106932167"/>
<sequence>MNEMLKVNKNTWCHVKADVGPFGSLPFKTNRVTDRTCEVLLQEMLQGTSSFRPKTTMKASASLSVVSVFLLCSSTVASQACDQFAAVGGNFTVPLGHRLRLPDILKWKLNGSVIFYRRTMRMVVGTNDDINQDGSLKLTNLQKDQAGLYTSEVLDRSGRLQTTRDTNLCVLDPVKKPEVKASCQDGNVIFHCVSGAQPADVEHEWLQNGAKVKENRRWLETKAEETKGAEFVCKVSNKFSSETSEPVIHNCAETGYPDELAGINIWVLTGARVGFIVVLTVLVSVCFVRVEKKMTRGLKDEEELPFQRTDTEHRSRDPHFSPLQHHDLRS</sequence>
<dbReference type="Ensembl" id="ENSPMET00000007710.1">
    <property type="protein sequence ID" value="ENSPMEP00000024411.1"/>
    <property type="gene ID" value="ENSPMEG00000006673.1"/>
</dbReference>
<protein>
    <recommendedName>
        <fullName evidence="9">Ig-like domain-containing protein</fullName>
    </recommendedName>
</protein>
<evidence type="ECO:0000256" key="5">
    <source>
        <dbReference type="SAM" id="MobiDB-lite"/>
    </source>
</evidence>
<dbReference type="InterPro" id="IPR036179">
    <property type="entry name" value="Ig-like_dom_sf"/>
</dbReference>
<dbReference type="Gene3D" id="2.60.40.10">
    <property type="entry name" value="Immunoglobulins"/>
    <property type="match status" value="2"/>
</dbReference>
<evidence type="ECO:0000256" key="2">
    <source>
        <dbReference type="ARBA" id="ARBA00022729"/>
    </source>
</evidence>
<dbReference type="GO" id="GO:0016020">
    <property type="term" value="C:membrane"/>
    <property type="evidence" value="ECO:0007669"/>
    <property type="project" value="UniProtKB-SubCell"/>
</dbReference>
<dbReference type="AlphaFoldDB" id="A0A3B3YAN3"/>
<dbReference type="GeneID" id="106932167"/>
<dbReference type="Ensembl" id="ENSPMET00000007702.1">
    <property type="protein sequence ID" value="ENSPMEP00000005315.1"/>
    <property type="gene ID" value="ENSPMEG00000006673.1"/>
</dbReference>
<comment type="subcellular location">
    <subcellularLocation>
        <location evidence="1">Membrane</location>
    </subcellularLocation>
</comment>
<proteinExistence type="predicted"/>
<dbReference type="Ensembl" id="ENSPMET00000007714.1">
    <property type="protein sequence ID" value="ENSPMEP00000005300.1"/>
    <property type="gene ID" value="ENSPMEG00000006673.1"/>
</dbReference>
<keyword evidence="8" id="KW-1185">Reference proteome</keyword>
<dbReference type="InterPro" id="IPR013783">
    <property type="entry name" value="Ig-like_fold"/>
</dbReference>
<accession>A0A3B3YAN3</accession>
<feature type="compositionally biased region" description="Basic and acidic residues" evidence="5">
    <location>
        <begin position="309"/>
        <end position="330"/>
    </location>
</feature>
<keyword evidence="4" id="KW-0325">Glycoprotein</keyword>
<evidence type="ECO:0000256" key="6">
    <source>
        <dbReference type="SAM" id="Phobius"/>
    </source>
</evidence>
<dbReference type="InterPro" id="IPR015631">
    <property type="entry name" value="CD2/SLAM_rcpt"/>
</dbReference>
<keyword evidence="6" id="KW-0812">Transmembrane</keyword>
<keyword evidence="3 6" id="KW-0472">Membrane</keyword>
<evidence type="ECO:0000313" key="7">
    <source>
        <dbReference type="Ensembl" id="ENSPMEP00000024411.1"/>
    </source>
</evidence>
<dbReference type="Proteomes" id="UP000261480">
    <property type="component" value="Unplaced"/>
</dbReference>
<evidence type="ECO:0000313" key="8">
    <source>
        <dbReference type="Proteomes" id="UP000261480"/>
    </source>
</evidence>
<dbReference type="STRING" id="48701.ENSPMEP00000024411"/>
<dbReference type="PANTHER" id="PTHR12080">
    <property type="entry name" value="SIGNALING LYMPHOCYTIC ACTIVATION MOLECULE"/>
    <property type="match status" value="1"/>
</dbReference>
<organism evidence="7 8">
    <name type="scientific">Poecilia mexicana</name>
    <dbReference type="NCBI Taxonomy" id="48701"/>
    <lineage>
        <taxon>Eukaryota</taxon>
        <taxon>Metazoa</taxon>
        <taxon>Chordata</taxon>
        <taxon>Craniata</taxon>
        <taxon>Vertebrata</taxon>
        <taxon>Euteleostomi</taxon>
        <taxon>Actinopterygii</taxon>
        <taxon>Neopterygii</taxon>
        <taxon>Teleostei</taxon>
        <taxon>Neoteleostei</taxon>
        <taxon>Acanthomorphata</taxon>
        <taxon>Ovalentaria</taxon>
        <taxon>Atherinomorphae</taxon>
        <taxon>Cyprinodontiformes</taxon>
        <taxon>Poeciliidae</taxon>
        <taxon>Poeciliinae</taxon>
        <taxon>Poecilia</taxon>
    </lineage>
</organism>
<feature type="region of interest" description="Disordered" evidence="5">
    <location>
        <begin position="302"/>
        <end position="330"/>
    </location>
</feature>
<dbReference type="RefSeq" id="XP_014866210.1">
    <property type="nucleotide sequence ID" value="XM_015010724.1"/>
</dbReference>
<dbReference type="PANTHER" id="PTHR12080:SF134">
    <property type="entry name" value="CD48 ANTIGEN"/>
    <property type="match status" value="1"/>
</dbReference>
<evidence type="ECO:0000256" key="4">
    <source>
        <dbReference type="ARBA" id="ARBA00023180"/>
    </source>
</evidence>
<feature type="transmembrane region" description="Helical" evidence="6">
    <location>
        <begin position="265"/>
        <end position="288"/>
    </location>
</feature>
<evidence type="ECO:0000256" key="1">
    <source>
        <dbReference type="ARBA" id="ARBA00004370"/>
    </source>
</evidence>
<evidence type="ECO:0000256" key="3">
    <source>
        <dbReference type="ARBA" id="ARBA00023136"/>
    </source>
</evidence>
<dbReference type="SUPFAM" id="SSF48726">
    <property type="entry name" value="Immunoglobulin"/>
    <property type="match status" value="2"/>
</dbReference>